<evidence type="ECO:0000313" key="9">
    <source>
        <dbReference type="EMBL" id="MCY0386994.1"/>
    </source>
</evidence>
<sequence>MASDTLPSPPDGGKGLLHLLVRQIRFEAAGINSYELVDPAGAALPAFDAGAHIDVYMEGGLVRQYSLSNAPHERHRYVIAVLRDEAGRGGSKALHGGLHVQDVVPVSPPRNHFALDAHAKKVILLAGGIGITPLKAMAHRLEEQGGDYELHYCAKDRAHAAFGGEFAEQERRGRLHFHFDGGVPSAGLDIARLLSDPAPGTHLYYCGPGGFMKACAGAAAHWPAGTVHSEHFKAPEPAVSFNPTNEETDALHAIDGFSVEIASTGQAIAVGPYQSIADALEEAGVAIETSCRAGLCGTCKVRYLSGTVEHQDCILSDEEKTQFLTTCVSRATSKVLVLDL</sequence>
<dbReference type="InterPro" id="IPR039261">
    <property type="entry name" value="FNR_nucleotide-bd"/>
</dbReference>
<evidence type="ECO:0000259" key="8">
    <source>
        <dbReference type="PROSITE" id="PS51384"/>
    </source>
</evidence>
<organism evidence="9 10">
    <name type="scientific">Robbsia betulipollinis</name>
    <dbReference type="NCBI Taxonomy" id="2981849"/>
    <lineage>
        <taxon>Bacteria</taxon>
        <taxon>Pseudomonadati</taxon>
        <taxon>Pseudomonadota</taxon>
        <taxon>Betaproteobacteria</taxon>
        <taxon>Burkholderiales</taxon>
        <taxon>Burkholderiaceae</taxon>
        <taxon>Robbsia</taxon>
    </lineage>
</organism>
<keyword evidence="2" id="KW-0001">2Fe-2S</keyword>
<dbReference type="PROSITE" id="PS00197">
    <property type="entry name" value="2FE2S_FER_1"/>
    <property type="match status" value="1"/>
</dbReference>
<dbReference type="InterPro" id="IPR006058">
    <property type="entry name" value="2Fe2S_fd_BS"/>
</dbReference>
<comment type="caution">
    <text evidence="9">The sequence shown here is derived from an EMBL/GenBank/DDBJ whole genome shotgun (WGS) entry which is preliminary data.</text>
</comment>
<dbReference type="EMBL" id="JAPMXC010000001">
    <property type="protein sequence ID" value="MCY0386994.1"/>
    <property type="molecule type" value="Genomic_DNA"/>
</dbReference>
<dbReference type="PRINTS" id="PR00409">
    <property type="entry name" value="PHDIOXRDTASE"/>
</dbReference>
<dbReference type="SUPFAM" id="SSF52343">
    <property type="entry name" value="Ferredoxin reductase-like, C-terminal NADP-linked domain"/>
    <property type="match status" value="1"/>
</dbReference>
<keyword evidence="5" id="KW-0408">Iron</keyword>
<evidence type="ECO:0000256" key="5">
    <source>
        <dbReference type="ARBA" id="ARBA00023004"/>
    </source>
</evidence>
<dbReference type="CDD" id="cd00207">
    <property type="entry name" value="fer2"/>
    <property type="match status" value="1"/>
</dbReference>
<dbReference type="PROSITE" id="PS51384">
    <property type="entry name" value="FAD_FR"/>
    <property type="match status" value="1"/>
</dbReference>
<reference evidence="9" key="1">
    <citation type="submission" date="2022-11" db="EMBL/GenBank/DDBJ databases">
        <title>Robbsia betulipollinis sp. nov., isolated from pollen of birch (Betula pendula).</title>
        <authorList>
            <person name="Shi H."/>
            <person name="Ambika Manirajan B."/>
            <person name="Ratering S."/>
            <person name="Geissler-Plaum R."/>
            <person name="Schnell S."/>
        </authorList>
    </citation>
    <scope>NUCLEOTIDE SEQUENCE</scope>
    <source>
        <strain evidence="9">Bb-Pol-6</strain>
    </source>
</reference>
<feature type="domain" description="FAD-binding FR-type" evidence="8">
    <location>
        <begin position="14"/>
        <end position="116"/>
    </location>
</feature>
<feature type="domain" description="2Fe-2S ferredoxin-type" evidence="7">
    <location>
        <begin position="257"/>
        <end position="340"/>
    </location>
</feature>
<dbReference type="Pfam" id="PF00111">
    <property type="entry name" value="Fer2"/>
    <property type="match status" value="1"/>
</dbReference>
<evidence type="ECO:0000256" key="3">
    <source>
        <dbReference type="ARBA" id="ARBA00022723"/>
    </source>
</evidence>
<dbReference type="SUPFAM" id="SSF63380">
    <property type="entry name" value="Riboflavin synthase domain-like"/>
    <property type="match status" value="1"/>
</dbReference>
<evidence type="ECO:0000256" key="4">
    <source>
        <dbReference type="ARBA" id="ARBA00023002"/>
    </source>
</evidence>
<dbReference type="Proteomes" id="UP001082899">
    <property type="component" value="Unassembled WGS sequence"/>
</dbReference>
<gene>
    <name evidence="9" type="ORF">OVY01_07050</name>
</gene>
<dbReference type="PANTHER" id="PTHR47354">
    <property type="entry name" value="NADH OXIDOREDUCTASE HCR"/>
    <property type="match status" value="1"/>
</dbReference>
<name>A0ABT3ZKD7_9BURK</name>
<dbReference type="Gene3D" id="3.40.50.80">
    <property type="entry name" value="Nucleotide-binding domain of ferredoxin-NADP reductase (FNR) module"/>
    <property type="match status" value="1"/>
</dbReference>
<proteinExistence type="predicted"/>
<dbReference type="PANTHER" id="PTHR47354:SF1">
    <property type="entry name" value="CARNITINE MONOOXYGENASE REDUCTASE SUBUNIT"/>
    <property type="match status" value="1"/>
</dbReference>
<dbReference type="InterPro" id="IPR050415">
    <property type="entry name" value="MRET"/>
</dbReference>
<dbReference type="InterPro" id="IPR036010">
    <property type="entry name" value="2Fe-2S_ferredoxin-like_sf"/>
</dbReference>
<dbReference type="Gene3D" id="3.10.20.30">
    <property type="match status" value="1"/>
</dbReference>
<dbReference type="PROSITE" id="PS51085">
    <property type="entry name" value="2FE2S_FER_2"/>
    <property type="match status" value="1"/>
</dbReference>
<dbReference type="InterPro" id="IPR001041">
    <property type="entry name" value="2Fe-2S_ferredoxin-type"/>
</dbReference>
<keyword evidence="1" id="KW-0285">Flavoprotein</keyword>
<evidence type="ECO:0000313" key="10">
    <source>
        <dbReference type="Proteomes" id="UP001082899"/>
    </source>
</evidence>
<dbReference type="InterPro" id="IPR017938">
    <property type="entry name" value="Riboflavin_synthase-like_b-brl"/>
</dbReference>
<keyword evidence="4" id="KW-0560">Oxidoreductase</keyword>
<dbReference type="Gene3D" id="2.40.30.10">
    <property type="entry name" value="Translation factors"/>
    <property type="match status" value="1"/>
</dbReference>
<evidence type="ECO:0000256" key="6">
    <source>
        <dbReference type="ARBA" id="ARBA00023014"/>
    </source>
</evidence>
<keyword evidence="6" id="KW-0411">Iron-sulfur</keyword>
<evidence type="ECO:0000256" key="1">
    <source>
        <dbReference type="ARBA" id="ARBA00022630"/>
    </source>
</evidence>
<keyword evidence="10" id="KW-1185">Reference proteome</keyword>
<evidence type="ECO:0000256" key="2">
    <source>
        <dbReference type="ARBA" id="ARBA00022714"/>
    </source>
</evidence>
<accession>A0ABT3ZKD7</accession>
<dbReference type="SUPFAM" id="SSF54292">
    <property type="entry name" value="2Fe-2S ferredoxin-like"/>
    <property type="match status" value="1"/>
</dbReference>
<dbReference type="InterPro" id="IPR012675">
    <property type="entry name" value="Beta-grasp_dom_sf"/>
</dbReference>
<dbReference type="RefSeq" id="WP_267846676.1">
    <property type="nucleotide sequence ID" value="NZ_JAPMXC010000001.1"/>
</dbReference>
<protein>
    <submittedName>
        <fullName evidence="9">PDR/VanB family oxidoreductase</fullName>
    </submittedName>
</protein>
<dbReference type="CDD" id="cd06185">
    <property type="entry name" value="PDR_like"/>
    <property type="match status" value="1"/>
</dbReference>
<keyword evidence="3" id="KW-0479">Metal-binding</keyword>
<dbReference type="InterPro" id="IPR017927">
    <property type="entry name" value="FAD-bd_FR_type"/>
</dbReference>
<evidence type="ECO:0000259" key="7">
    <source>
        <dbReference type="PROSITE" id="PS51085"/>
    </source>
</evidence>